<proteinExistence type="predicted"/>
<dbReference type="Pfam" id="PF03732">
    <property type="entry name" value="Retrotrans_gag"/>
    <property type="match status" value="1"/>
</dbReference>
<dbReference type="Pfam" id="PF17921">
    <property type="entry name" value="Integrase_H2C2"/>
    <property type="match status" value="1"/>
</dbReference>
<dbReference type="InterPro" id="IPR001584">
    <property type="entry name" value="Integrase_cat-core"/>
</dbReference>
<dbReference type="InterPro" id="IPR012337">
    <property type="entry name" value="RNaseH-like_sf"/>
</dbReference>
<dbReference type="InterPro" id="IPR043128">
    <property type="entry name" value="Rev_trsase/Diguanyl_cyclase"/>
</dbReference>
<feature type="compositionally biased region" description="Polar residues" evidence="1">
    <location>
        <begin position="25"/>
        <end position="52"/>
    </location>
</feature>
<dbReference type="Gene3D" id="1.10.340.70">
    <property type="match status" value="1"/>
</dbReference>
<dbReference type="PROSITE" id="PS50994">
    <property type="entry name" value="INTEGRASE"/>
    <property type="match status" value="1"/>
</dbReference>
<evidence type="ECO:0000313" key="3">
    <source>
        <dbReference type="EMBL" id="SPC73010.1"/>
    </source>
</evidence>
<name>A0A2N9EEB6_FAGSY</name>
<sequence>MARSGPAFPPPSSDQSRAPPRFERSSSGTSYRPSEHTPSSTSTFPSRYTNPSHHLDSQRSVRNNSNVPSSSGSRTQDSQSIIDGLHRQISSLKRQVRDKTPAKERPRRGREKNDRENSEASSKAHLQAGAEVPSPTKKNPGSFHSKHPSKSPSQHLGGDALPPKVPKTRGNRGERGAFWKVLDQISSSPFSEEIERAKLPPRYTAPGFEVYNGRTDPVAHIGHYHQRMALSRRNDALMCKLFPSSLGEVALRWFNQIDRGTIAFWDQMAEAFVGRFITNSRRPKGMDVLMTMKLGHNESIKNYAARYSETYNDIEGCGEDVAVPTFKLGLPIDSGLRQSLTIRPPNNMKKLMSRIEQFIRLEEDKGNSNTVQAEAPVRSPNIKPPAQMNKIPRVATVPSNFVAPSFKAHITVFKEPIYRILEKIKAEPFFIWPPKMPGDPTARSQRPMCSYYRERGHLTKNCYKFKSHLDQLVFDGHLSEYVNPDLTQQAKMRQSDDRPGSFGTAPTGVIHVILSPLCTSINPASYRSDLRKAFHLRQSYGISDSTHLVPRLCSEAHVLSVNGTISLSDSDLHDVQLPHNDPLVITLRIGNYDVKRVLVDQGSFAEVMYQELYEKLGLGKFDLAEFGSPVFGFSGESIIPLGKTTLPVLIGPINLQTKFIVIQAPSPYNASMGRSWLHRMRAIPSTLHQKLRFPTKDGVMEINGDQVGISLSLPDRDELIILLQEFQDVFAWSVYEAPRVSPDLACHSLTVPSDAKPIQQRRRKLAPERSEIIMEEVRRLLATEEGRHLAHLREVFEILRRDELRLNASKCLFGVHSGKFLGHIISNRGIEANPDQISALVNLEEPKNSKQVQRLTGMIAALGRFISRSADKCRPFFRLLGKKRKFLWDEDCSAAFQGIKAYLSSPPCLSIPSPGEPLYLYLAVSEHAVSAVLVRETPEYQRPIFLISKTMTEAESKYLPLEKAALALVQAAKKLPQYFQATTVTVLTDLPLKALLQCSDFSGRITRWGVQLGSLGVEYKSRTSIKGQVLANFVAEFQGKDSESGPTNSLGLETNSAVRLNFLASNNESEYEALLIGLKSARRLGADRLRVFCDSQLVAYQISGEYQARDERMISYLRAVKVALSKFEFTQVEQIGREYNSHADILAKLATAMEIDMQRTVTVEVLNSPSSQDCDSDILCTISPVASWMDPLIAYLQNDQLPEDRKEADIIKRKAPGYWLSKEGSLYKRSFSGPYLLCVHPDLVNNLLYEIHEGICGSHTGGRSLAHRAMSQGYWWPYMQSDSVRYVKACDKCQRFVPKIHQPARELNPLSSPWPFVQWGIDIVGPLPRAPGNKKFLIVATDYFTKWVEAEPLAHIRGADAKRFLWKNVVTRFGIPWAVISDNGTQFEGKAEVSNKVILDRIKKRLDEAKGKWVEELPSVLWTHRTTHRRSTGETPFALAYGVEAVIPLEVGLPTIRTTEFDAEQNENSLRKDLNLIEERRDIAAIRLTSYQCQMKRGYDKNIRPRSFQINDLVLRKVVANTRNPNDGKLGPNWEGPYKVTSFAGVGVYKLEDMEGKPIPRPWNICNLKKYFF</sequence>
<dbReference type="InterPro" id="IPR005162">
    <property type="entry name" value="Retrotrans_gag_dom"/>
</dbReference>
<accession>A0A2N9EEB6</accession>
<dbReference type="SUPFAM" id="SSF53098">
    <property type="entry name" value="Ribonuclease H-like"/>
    <property type="match status" value="2"/>
</dbReference>
<protein>
    <recommendedName>
        <fullName evidence="2">Integrase catalytic domain-containing protein</fullName>
    </recommendedName>
</protein>
<dbReference type="GO" id="GO:0004523">
    <property type="term" value="F:RNA-DNA hybrid ribonuclease activity"/>
    <property type="evidence" value="ECO:0007669"/>
    <property type="project" value="InterPro"/>
</dbReference>
<dbReference type="EMBL" id="OIVN01000036">
    <property type="protein sequence ID" value="SPC73010.1"/>
    <property type="molecule type" value="Genomic_DNA"/>
</dbReference>
<feature type="domain" description="Integrase catalytic" evidence="2">
    <location>
        <begin position="1305"/>
        <end position="1498"/>
    </location>
</feature>
<dbReference type="Pfam" id="PF17919">
    <property type="entry name" value="RT_RNaseH_2"/>
    <property type="match status" value="1"/>
</dbReference>
<dbReference type="Pfam" id="PF13456">
    <property type="entry name" value="RVT_3"/>
    <property type="match status" value="1"/>
</dbReference>
<dbReference type="Gene3D" id="2.40.70.10">
    <property type="entry name" value="Acid Proteases"/>
    <property type="match status" value="1"/>
</dbReference>
<feature type="compositionally biased region" description="Basic and acidic residues" evidence="1">
    <location>
        <begin position="95"/>
        <end position="104"/>
    </location>
</feature>
<dbReference type="InterPro" id="IPR002156">
    <property type="entry name" value="RNaseH_domain"/>
</dbReference>
<feature type="compositionally biased region" description="Low complexity" evidence="1">
    <location>
        <begin position="60"/>
        <end position="80"/>
    </location>
</feature>
<dbReference type="SUPFAM" id="SSF56672">
    <property type="entry name" value="DNA/RNA polymerases"/>
    <property type="match status" value="1"/>
</dbReference>
<dbReference type="InterPro" id="IPR021109">
    <property type="entry name" value="Peptidase_aspartic_dom_sf"/>
</dbReference>
<evidence type="ECO:0000259" key="2">
    <source>
        <dbReference type="PROSITE" id="PS50994"/>
    </source>
</evidence>
<dbReference type="InterPro" id="IPR041577">
    <property type="entry name" value="RT_RNaseH_2"/>
</dbReference>
<dbReference type="InterPro" id="IPR041588">
    <property type="entry name" value="Integrase_H2C2"/>
</dbReference>
<dbReference type="InterPro" id="IPR043502">
    <property type="entry name" value="DNA/RNA_pol_sf"/>
</dbReference>
<dbReference type="GO" id="GO:0015074">
    <property type="term" value="P:DNA integration"/>
    <property type="evidence" value="ECO:0007669"/>
    <property type="project" value="InterPro"/>
</dbReference>
<feature type="region of interest" description="Disordered" evidence="1">
    <location>
        <begin position="367"/>
        <end position="387"/>
    </location>
</feature>
<dbReference type="Gene3D" id="3.30.420.10">
    <property type="entry name" value="Ribonuclease H-like superfamily/Ribonuclease H"/>
    <property type="match status" value="3"/>
</dbReference>
<feature type="region of interest" description="Disordered" evidence="1">
    <location>
        <begin position="1"/>
        <end position="174"/>
    </location>
</feature>
<reference evidence="3" key="1">
    <citation type="submission" date="2018-02" db="EMBL/GenBank/DDBJ databases">
        <authorList>
            <person name="Cohen D.B."/>
            <person name="Kent A.D."/>
        </authorList>
    </citation>
    <scope>NUCLEOTIDE SEQUENCE</scope>
</reference>
<evidence type="ECO:0000256" key="1">
    <source>
        <dbReference type="SAM" id="MobiDB-lite"/>
    </source>
</evidence>
<dbReference type="PANTHER" id="PTHR48475:SF2">
    <property type="entry name" value="RIBONUCLEASE H"/>
    <property type="match status" value="1"/>
</dbReference>
<organism evidence="3">
    <name type="scientific">Fagus sylvatica</name>
    <name type="common">Beechnut</name>
    <dbReference type="NCBI Taxonomy" id="28930"/>
    <lineage>
        <taxon>Eukaryota</taxon>
        <taxon>Viridiplantae</taxon>
        <taxon>Streptophyta</taxon>
        <taxon>Embryophyta</taxon>
        <taxon>Tracheophyta</taxon>
        <taxon>Spermatophyta</taxon>
        <taxon>Magnoliopsida</taxon>
        <taxon>eudicotyledons</taxon>
        <taxon>Gunneridae</taxon>
        <taxon>Pentapetalae</taxon>
        <taxon>rosids</taxon>
        <taxon>fabids</taxon>
        <taxon>Fagales</taxon>
        <taxon>Fagaceae</taxon>
        <taxon>Fagus</taxon>
    </lineage>
</organism>
<dbReference type="CDD" id="cd09279">
    <property type="entry name" value="RNase_HI_like"/>
    <property type="match status" value="1"/>
</dbReference>
<dbReference type="CDD" id="cd00303">
    <property type="entry name" value="retropepsin_like"/>
    <property type="match status" value="1"/>
</dbReference>
<dbReference type="InterPro" id="IPR036397">
    <property type="entry name" value="RNaseH_sf"/>
</dbReference>
<gene>
    <name evidence="3" type="ORF">FSB_LOCUS892</name>
</gene>
<dbReference type="GO" id="GO:0003676">
    <property type="term" value="F:nucleic acid binding"/>
    <property type="evidence" value="ECO:0007669"/>
    <property type="project" value="InterPro"/>
</dbReference>
<dbReference type="PANTHER" id="PTHR48475">
    <property type="entry name" value="RIBONUCLEASE H"/>
    <property type="match status" value="1"/>
</dbReference>
<dbReference type="Gene3D" id="3.30.70.270">
    <property type="match status" value="2"/>
</dbReference>